<name>A0A0N5A7Y1_9BILA</name>
<dbReference type="GO" id="GO:0004672">
    <property type="term" value="F:protein kinase activity"/>
    <property type="evidence" value="ECO:0007669"/>
    <property type="project" value="InterPro"/>
</dbReference>
<evidence type="ECO:0000313" key="2">
    <source>
        <dbReference type="Proteomes" id="UP000046393"/>
    </source>
</evidence>
<dbReference type="Proteomes" id="UP000046393">
    <property type="component" value="Unplaced"/>
</dbReference>
<dbReference type="PROSITE" id="PS50011">
    <property type="entry name" value="PROTEIN_KINASE_DOM"/>
    <property type="match status" value="1"/>
</dbReference>
<feature type="domain" description="Protein kinase" evidence="1">
    <location>
        <begin position="33"/>
        <end position="319"/>
    </location>
</feature>
<keyword evidence="2" id="KW-1185">Reference proteome</keyword>
<organism evidence="2 3">
    <name type="scientific">Syphacia muris</name>
    <dbReference type="NCBI Taxonomy" id="451379"/>
    <lineage>
        <taxon>Eukaryota</taxon>
        <taxon>Metazoa</taxon>
        <taxon>Ecdysozoa</taxon>
        <taxon>Nematoda</taxon>
        <taxon>Chromadorea</taxon>
        <taxon>Rhabditida</taxon>
        <taxon>Spirurina</taxon>
        <taxon>Oxyuridomorpha</taxon>
        <taxon>Oxyuroidea</taxon>
        <taxon>Oxyuridae</taxon>
        <taxon>Syphacia</taxon>
    </lineage>
</organism>
<dbReference type="InterPro" id="IPR011009">
    <property type="entry name" value="Kinase-like_dom_sf"/>
</dbReference>
<proteinExistence type="predicted"/>
<sequence>MPPKGIRGKSKLYSLAVSLSPGTTITDTRKQCFIIEKEFAQGGFGRIYSEYGKTGSLAIKVEPKGNGPLFTEITVFQRILKQDLMKEYKEKHGVEHLGLPPHLGSGVFIYEGEELRFLAMPKYGCSFENYRVKCGGKVALDVVIAVASQCADCLAYMQEQHMIFFALELIFKRTQDIKTANILLANVKNFSKCYLVDFGLARMIKSNVDKPDKKRAHNGTLMFTSTDAHRGCNPSPRGDLEILIYNILFWTTGSLPWQKLENNAESVFAKKLEFLKDVEMNVKTFLKGDIATCIINLLKIVHETPYTSKIDYVAVKKVS</sequence>
<dbReference type="WBParaSite" id="SMUV_0000015201-mRNA-1">
    <property type="protein sequence ID" value="SMUV_0000015201-mRNA-1"/>
    <property type="gene ID" value="SMUV_0000015201"/>
</dbReference>
<dbReference type="STRING" id="451379.A0A0N5A7Y1"/>
<dbReference type="SMART" id="SM00220">
    <property type="entry name" value="S_TKc"/>
    <property type="match status" value="1"/>
</dbReference>
<protein>
    <submittedName>
        <fullName evidence="3">Protein kinase domain-containing protein</fullName>
    </submittedName>
</protein>
<evidence type="ECO:0000259" key="1">
    <source>
        <dbReference type="PROSITE" id="PS50011"/>
    </source>
</evidence>
<dbReference type="PANTHER" id="PTHR11909">
    <property type="entry name" value="CASEIN KINASE-RELATED"/>
    <property type="match status" value="1"/>
</dbReference>
<dbReference type="InterPro" id="IPR000719">
    <property type="entry name" value="Prot_kinase_dom"/>
</dbReference>
<dbReference type="AlphaFoldDB" id="A0A0N5A7Y1"/>
<dbReference type="Pfam" id="PF17667">
    <property type="entry name" value="Pkinase_fungal"/>
    <property type="match status" value="1"/>
</dbReference>
<dbReference type="InterPro" id="IPR040976">
    <property type="entry name" value="Pkinase_fungal"/>
</dbReference>
<dbReference type="InterPro" id="IPR050235">
    <property type="entry name" value="CK1_Ser-Thr_kinase"/>
</dbReference>
<accession>A0A0N5A7Y1</accession>
<evidence type="ECO:0000313" key="3">
    <source>
        <dbReference type="WBParaSite" id="SMUV_0000015201-mRNA-1"/>
    </source>
</evidence>
<dbReference type="GO" id="GO:0005524">
    <property type="term" value="F:ATP binding"/>
    <property type="evidence" value="ECO:0007669"/>
    <property type="project" value="InterPro"/>
</dbReference>
<reference evidence="3" key="1">
    <citation type="submission" date="2017-02" db="UniProtKB">
        <authorList>
            <consortium name="WormBaseParasite"/>
        </authorList>
    </citation>
    <scope>IDENTIFICATION</scope>
</reference>
<dbReference type="Gene3D" id="1.10.510.10">
    <property type="entry name" value="Transferase(Phosphotransferase) domain 1"/>
    <property type="match status" value="1"/>
</dbReference>
<dbReference type="SUPFAM" id="SSF56112">
    <property type="entry name" value="Protein kinase-like (PK-like)"/>
    <property type="match status" value="1"/>
</dbReference>